<keyword evidence="1" id="KW-0812">Transmembrane</keyword>
<gene>
    <name evidence="2" type="ORF">BRAA05T21104Z</name>
</gene>
<sequence length="95" mass="11100">MLRVERDVNMCVSLYEGLAFAFHNKLESYGSEVEVVLVTNIYPKVVGGWCYIGCSKCSKKLQHEISPFAYIVCIVWSCLFQTRLMILFLWLLIWR</sequence>
<name>A0A3P5ZEZ0_BRACM</name>
<dbReference type="EMBL" id="LR031570">
    <property type="protein sequence ID" value="VDC71390.1"/>
    <property type="molecule type" value="Genomic_DNA"/>
</dbReference>
<keyword evidence="1" id="KW-1133">Transmembrane helix</keyword>
<proteinExistence type="predicted"/>
<accession>A0A3P5ZEZ0</accession>
<keyword evidence="1" id="KW-0472">Membrane</keyword>
<evidence type="ECO:0000256" key="1">
    <source>
        <dbReference type="SAM" id="Phobius"/>
    </source>
</evidence>
<feature type="transmembrane region" description="Helical" evidence="1">
    <location>
        <begin position="68"/>
        <end position="93"/>
    </location>
</feature>
<dbReference type="AlphaFoldDB" id="A0A3P5ZEZ0"/>
<reference evidence="2" key="1">
    <citation type="submission" date="2018-11" db="EMBL/GenBank/DDBJ databases">
        <authorList>
            <consortium name="Genoscope - CEA"/>
            <person name="William W."/>
        </authorList>
    </citation>
    <scope>NUCLEOTIDE SEQUENCE</scope>
</reference>
<evidence type="ECO:0000313" key="2">
    <source>
        <dbReference type="EMBL" id="VDC71390.1"/>
    </source>
</evidence>
<organism evidence="2">
    <name type="scientific">Brassica campestris</name>
    <name type="common">Field mustard</name>
    <dbReference type="NCBI Taxonomy" id="3711"/>
    <lineage>
        <taxon>Eukaryota</taxon>
        <taxon>Viridiplantae</taxon>
        <taxon>Streptophyta</taxon>
        <taxon>Embryophyta</taxon>
        <taxon>Tracheophyta</taxon>
        <taxon>Spermatophyta</taxon>
        <taxon>Magnoliopsida</taxon>
        <taxon>eudicotyledons</taxon>
        <taxon>Gunneridae</taxon>
        <taxon>Pentapetalae</taxon>
        <taxon>rosids</taxon>
        <taxon>malvids</taxon>
        <taxon>Brassicales</taxon>
        <taxon>Brassicaceae</taxon>
        <taxon>Brassiceae</taxon>
        <taxon>Brassica</taxon>
    </lineage>
</organism>
<protein>
    <submittedName>
        <fullName evidence="2">Uncharacterized protein</fullName>
    </submittedName>
</protein>